<dbReference type="CDD" id="cd11296">
    <property type="entry name" value="O-FucT_like"/>
    <property type="match status" value="1"/>
</dbReference>
<evidence type="ECO:0000313" key="6">
    <source>
        <dbReference type="Proteomes" id="UP000193648"/>
    </source>
</evidence>
<dbReference type="GO" id="GO:0016740">
    <property type="term" value="F:transferase activity"/>
    <property type="evidence" value="ECO:0007669"/>
    <property type="project" value="UniProtKB-KW"/>
</dbReference>
<keyword evidence="2" id="KW-0294">Fucose metabolism</keyword>
<evidence type="ECO:0000256" key="2">
    <source>
        <dbReference type="ARBA" id="ARBA00023253"/>
    </source>
</evidence>
<dbReference type="RefSeq" id="XP_021881063.1">
    <property type="nucleotide sequence ID" value="XM_022029398.1"/>
</dbReference>
<reference evidence="5 6" key="1">
    <citation type="submission" date="2016-07" db="EMBL/GenBank/DDBJ databases">
        <title>Pervasive Adenine N6-methylation of Active Genes in Fungi.</title>
        <authorList>
            <consortium name="DOE Joint Genome Institute"/>
            <person name="Mondo S.J."/>
            <person name="Dannebaum R.O."/>
            <person name="Kuo R.C."/>
            <person name="Labutti K."/>
            <person name="Haridas S."/>
            <person name="Kuo A."/>
            <person name="Salamov A."/>
            <person name="Ahrendt S.R."/>
            <person name="Lipzen A."/>
            <person name="Sullivan W."/>
            <person name="Andreopoulos W.B."/>
            <person name="Clum A."/>
            <person name="Lindquist E."/>
            <person name="Daum C."/>
            <person name="Ramamoorthy G.K."/>
            <person name="Gryganskyi A."/>
            <person name="Culley D."/>
            <person name="Magnuson J.K."/>
            <person name="James T.Y."/>
            <person name="O'Malley M.A."/>
            <person name="Stajich J.E."/>
            <person name="Spatafora J.W."/>
            <person name="Visel A."/>
            <person name="Grigoriev I.V."/>
        </authorList>
    </citation>
    <scope>NUCLEOTIDE SEQUENCE [LARGE SCALE GENOMIC DNA]</scope>
    <source>
        <strain evidence="5 6">NRRL 3116</strain>
    </source>
</reference>
<dbReference type="InterPro" id="IPR019378">
    <property type="entry name" value="GDP-Fuc_O-FucTrfase"/>
</dbReference>
<feature type="compositionally biased region" description="Polar residues" evidence="4">
    <location>
        <begin position="312"/>
        <end position="334"/>
    </location>
</feature>
<gene>
    <name evidence="5" type="ORF">BCR41DRAFT_406918</name>
</gene>
<dbReference type="Gene3D" id="3.40.50.11350">
    <property type="match status" value="1"/>
</dbReference>
<keyword evidence="6" id="KW-1185">Reference proteome</keyword>
<name>A0A1Y2GM49_9FUNG</name>
<dbReference type="Gene3D" id="3.40.50.11340">
    <property type="match status" value="1"/>
</dbReference>
<evidence type="ECO:0000256" key="1">
    <source>
        <dbReference type="ARBA" id="ARBA00022679"/>
    </source>
</evidence>
<accession>A0A1Y2GM49</accession>
<dbReference type="EMBL" id="MCFF01000020">
    <property type="protein sequence ID" value="ORZ14931.1"/>
    <property type="molecule type" value="Genomic_DNA"/>
</dbReference>
<keyword evidence="3" id="KW-0119">Carbohydrate metabolism</keyword>
<dbReference type="AlphaFoldDB" id="A0A1Y2GM49"/>
<dbReference type="InParanoid" id="A0A1Y2GM49"/>
<dbReference type="Pfam" id="PF10250">
    <property type="entry name" value="O-FucT"/>
    <property type="match status" value="1"/>
</dbReference>
<organism evidence="5 6">
    <name type="scientific">Lobosporangium transversale</name>
    <dbReference type="NCBI Taxonomy" id="64571"/>
    <lineage>
        <taxon>Eukaryota</taxon>
        <taxon>Fungi</taxon>
        <taxon>Fungi incertae sedis</taxon>
        <taxon>Mucoromycota</taxon>
        <taxon>Mortierellomycotina</taxon>
        <taxon>Mortierellomycetes</taxon>
        <taxon>Mortierellales</taxon>
        <taxon>Mortierellaceae</taxon>
        <taxon>Lobosporangium</taxon>
    </lineage>
</organism>
<evidence type="ECO:0008006" key="7">
    <source>
        <dbReference type="Google" id="ProtNLM"/>
    </source>
</evidence>
<feature type="region of interest" description="Disordered" evidence="4">
    <location>
        <begin position="286"/>
        <end position="336"/>
    </location>
</feature>
<proteinExistence type="predicted"/>
<dbReference type="PANTHER" id="PTHR36050:SF1">
    <property type="entry name" value="O-FUCOSYLTRANSFERASE 30"/>
    <property type="match status" value="1"/>
</dbReference>
<comment type="caution">
    <text evidence="5">The sequence shown here is derived from an EMBL/GenBank/DDBJ whole genome shotgun (WGS) entry which is preliminary data.</text>
</comment>
<evidence type="ECO:0000313" key="5">
    <source>
        <dbReference type="EMBL" id="ORZ14931.1"/>
    </source>
</evidence>
<dbReference type="GeneID" id="33571241"/>
<protein>
    <recommendedName>
        <fullName evidence="7">GDP-fucose protein O-fucosyltransferase-domain-containing protein</fullName>
    </recommendedName>
</protein>
<dbReference type="OrthoDB" id="1882547at2759"/>
<dbReference type="STRING" id="64571.A0A1Y2GM49"/>
<dbReference type="PANTHER" id="PTHR36050">
    <property type="entry name" value="O-FUCOSYLTRANSFERASE 30"/>
    <property type="match status" value="1"/>
</dbReference>
<evidence type="ECO:0000256" key="4">
    <source>
        <dbReference type="SAM" id="MobiDB-lite"/>
    </source>
</evidence>
<dbReference type="Proteomes" id="UP000193648">
    <property type="component" value="Unassembled WGS sequence"/>
</dbReference>
<dbReference type="GO" id="GO:0006004">
    <property type="term" value="P:fucose metabolic process"/>
    <property type="evidence" value="ECO:0007669"/>
    <property type="project" value="UniProtKB-KW"/>
</dbReference>
<sequence length="442" mass="51509">MDPNTKYLTFLPHSGFHNQRTELENALLLARLLNRTLILPKVYLGPPMPWLTFRQLHARLLYQTKIGLEHCRAIIEGQKEKEHDEAPLPAACLQYESWTMTDWDLFFDLNPLRRYVRILTRDSMAMTYLAARFNLTIPTEEVTNMPNLYDYRFTENPMANESIRTRPKFRQEFTIEWLKGRPERLIHLGSIFGTGRISIDSLESKAWLLMIRDHLILQTDILQTTTSFLDSMEVGFVGVHVRMSDGHFSLAARDTIENIRQELILTIEQCRALALNHHRKLQNQLRQQQQWQQQQPAQPPPYPIHYHEQQQDQRAFTPSEATPSDKNLLSNSPSVRKLRRSNGRFTPIYLATDAHQPRANPIFNRLFRTFDCVFSLDDFSEDLEVLHQFRNPEDGTLMANFLIPMVDAMVVAKSAAFFGTPASTFSNYIQRQLRPAYTGLYD</sequence>
<keyword evidence="1" id="KW-0808">Transferase</keyword>
<feature type="compositionally biased region" description="Low complexity" evidence="4">
    <location>
        <begin position="286"/>
        <end position="296"/>
    </location>
</feature>
<evidence type="ECO:0000256" key="3">
    <source>
        <dbReference type="ARBA" id="ARBA00023277"/>
    </source>
</evidence>